<feature type="compositionally biased region" description="Polar residues" evidence="1">
    <location>
        <begin position="732"/>
        <end position="748"/>
    </location>
</feature>
<feature type="compositionally biased region" description="Basic and acidic residues" evidence="1">
    <location>
        <begin position="1342"/>
        <end position="1353"/>
    </location>
</feature>
<dbReference type="InterPro" id="IPR035892">
    <property type="entry name" value="C2_domain_sf"/>
</dbReference>
<dbReference type="Proteomes" id="UP001259832">
    <property type="component" value="Unassembled WGS sequence"/>
</dbReference>
<feature type="region of interest" description="Disordered" evidence="1">
    <location>
        <begin position="832"/>
        <end position="859"/>
    </location>
</feature>
<comment type="caution">
    <text evidence="3">The sequence shown here is derived from an EMBL/GenBank/DDBJ whole genome shotgun (WGS) entry which is preliminary data.</text>
</comment>
<evidence type="ECO:0000313" key="4">
    <source>
        <dbReference type="Proteomes" id="UP001259832"/>
    </source>
</evidence>
<feature type="compositionally biased region" description="Acidic residues" evidence="1">
    <location>
        <begin position="1354"/>
        <end position="1367"/>
    </location>
</feature>
<evidence type="ECO:0000259" key="2">
    <source>
        <dbReference type="PROSITE" id="PS50004"/>
    </source>
</evidence>
<evidence type="ECO:0000256" key="1">
    <source>
        <dbReference type="SAM" id="MobiDB-lite"/>
    </source>
</evidence>
<accession>A0AAD9LFW8</accession>
<feature type="region of interest" description="Disordered" evidence="1">
    <location>
        <begin position="1065"/>
        <end position="1098"/>
    </location>
</feature>
<evidence type="ECO:0000313" key="3">
    <source>
        <dbReference type="EMBL" id="KAK1935228.1"/>
    </source>
</evidence>
<dbReference type="Gene3D" id="2.60.40.150">
    <property type="entry name" value="C2 domain"/>
    <property type="match status" value="1"/>
</dbReference>
<gene>
    <name evidence="3" type="ORF">P3T76_010994</name>
</gene>
<feature type="compositionally biased region" description="Polar residues" evidence="1">
    <location>
        <begin position="1077"/>
        <end position="1087"/>
    </location>
</feature>
<sequence length="1367" mass="151610">MLAGETDLSAFLKRTLPVVSVDGRFPIENPFTGHTSGYLKGRVCFGTAQQILTWSKTIRAVIELQGIIRGVSSRQHFGGFIPAKPRANFMLNRSLSEDLSSVDNRSEFQSTTPTVTPGIRVTGLDDNTADEMFPQSSECRAVLRSICFQIRENWRSATRQELKQRGWSSAPLLGCELQGQLVLTGDKEQPAKVKGVSFALWWDSADSKLNSSFTHVFRSNRAHQIVDNVDGEAVGPQSQVLFALYVENGFFGSQSRETAMGEARLNLNEAICKNSAASKTTGRIGEVIDVDIPIEWSTNCSGFQKLAPCVPLRISYQMSLLAIPETILVDRLGEDYNDHVVDSEHDVHSDELETHLKPASIALSFCLFSVTGFEHLLDENRRHLFAADLADMNLLDVHLRDILNNSRDALPAFFEIKVCLGTELDEREQVLELEVESTRDTTTRVFTDNGKWFKHWQSPAVLVRVSGGQVEDLKKLSMLAYMLLNPVTVATLQKECAYVTYSFALKVFVACSQFVSERVFIEEGRNLVVNDVGPTPRLYATFDMAKRGVTPAFHELDASSGKRTESKGGNNPRWNCRETLRMDNVDWQRFSLEVSVWMEGKPPQPSRPGLDMFVGMVLVDLSLFSRGWSDIDGWYHIQDAQYLTRGQIKIRVRNLSVESSRSLTAAARSFELKSPLQSALDQHEIESVTDKAGPTQISLGDNEHAVQDSSEGEFGQDKDDFDKSTDVPFDSNIISGNEENSFESSQRLDGSVVDNLAWRNMDTPTDNGPPSNVVNPTSSVSDDSVDLDIDTGYFQPMTLASFGIDEMELSPIDYDKLSFDENEHKVIAEVATSPPQAGSTPFRSASQKQGLSNCSSSISSSGDEGHALGYIDLESLSSDSISENVGERLEEHAAAPDIELVANSAAETLLDRGMDAEDNTVFLRSDQREAVQRDRVVYAEKDVQVDPFELEQIEMVSCSVQTDGNLSEKDIYTDSGEGNDQLKDIISTVAVGCDPLEDMDSPNEVYQFAEKAIQVDPSELGLQIEMVTCSVQTIPEESIQIEPDEVVPEDGYDTKEDLYDKDVFESSNAKPEEDIASDSSVSKSPGTGESEIYQDGSGSDIKLQNEMLGLVYEMLREMRDACFDRKVEQPASPRKAENLNSLGEKLKVETVPLICSVIARSETTPKRCSCPSSPISHVPSARKGSLDNSAVSVSFLSQDAVMSNDSSENRLGVSITRDLATSRKIENVANRTQLKSGHTPERTSPQLSLFRRSVGRNTENKPRSFDGRKLAAVPHTSRRDTASYRDTIDQFAPSQHAVKRSYSSYKNQLDENDHHSPAHSLFARDSETERIARIMQGSMKYWMKDDSSSSGEEKDNEDDDTSVDCYF</sequence>
<feature type="domain" description="C2" evidence="2">
    <location>
        <begin position="497"/>
        <end position="635"/>
    </location>
</feature>
<reference evidence="3" key="1">
    <citation type="submission" date="2023-08" db="EMBL/GenBank/DDBJ databases">
        <title>Reference Genome Resource for the Citrus Pathogen Phytophthora citrophthora.</title>
        <authorList>
            <person name="Moller H."/>
            <person name="Coetzee B."/>
            <person name="Rose L.J."/>
            <person name="Van Niekerk J.M."/>
        </authorList>
    </citation>
    <scope>NUCLEOTIDE SEQUENCE</scope>
    <source>
        <strain evidence="3">STE-U-9442</strain>
    </source>
</reference>
<feature type="compositionally biased region" description="Polar residues" evidence="1">
    <location>
        <begin position="833"/>
        <end position="851"/>
    </location>
</feature>
<dbReference type="PROSITE" id="PS50004">
    <property type="entry name" value="C2"/>
    <property type="match status" value="1"/>
</dbReference>
<protein>
    <recommendedName>
        <fullName evidence="2">C2 domain-containing protein</fullName>
    </recommendedName>
</protein>
<feature type="region of interest" description="Disordered" evidence="1">
    <location>
        <begin position="704"/>
        <end position="784"/>
    </location>
</feature>
<dbReference type="SUPFAM" id="SSF49562">
    <property type="entry name" value="C2 domain (Calcium/lipid-binding domain, CaLB)"/>
    <property type="match status" value="1"/>
</dbReference>
<dbReference type="InterPro" id="IPR000008">
    <property type="entry name" value="C2_dom"/>
</dbReference>
<feature type="region of interest" description="Disordered" evidence="1">
    <location>
        <begin position="1341"/>
        <end position="1367"/>
    </location>
</feature>
<feature type="compositionally biased region" description="Low complexity" evidence="1">
    <location>
        <begin position="768"/>
        <end position="782"/>
    </location>
</feature>
<dbReference type="CDD" id="cd00030">
    <property type="entry name" value="C2"/>
    <property type="match status" value="1"/>
</dbReference>
<feature type="compositionally biased region" description="Basic and acidic residues" evidence="1">
    <location>
        <begin position="715"/>
        <end position="725"/>
    </location>
</feature>
<feature type="compositionally biased region" description="Polar residues" evidence="1">
    <location>
        <begin position="1229"/>
        <end position="1247"/>
    </location>
</feature>
<proteinExistence type="predicted"/>
<organism evidence="3 4">
    <name type="scientific">Phytophthora citrophthora</name>
    <dbReference type="NCBI Taxonomy" id="4793"/>
    <lineage>
        <taxon>Eukaryota</taxon>
        <taxon>Sar</taxon>
        <taxon>Stramenopiles</taxon>
        <taxon>Oomycota</taxon>
        <taxon>Peronosporomycetes</taxon>
        <taxon>Peronosporales</taxon>
        <taxon>Peronosporaceae</taxon>
        <taxon>Phytophthora</taxon>
    </lineage>
</organism>
<feature type="region of interest" description="Disordered" evidence="1">
    <location>
        <begin position="1229"/>
        <end position="1265"/>
    </location>
</feature>
<name>A0AAD9LFW8_9STRA</name>
<dbReference type="EMBL" id="JASMQC010000024">
    <property type="protein sequence ID" value="KAK1935228.1"/>
    <property type="molecule type" value="Genomic_DNA"/>
</dbReference>
<keyword evidence="4" id="KW-1185">Reference proteome</keyword>